<evidence type="ECO:0000313" key="2">
    <source>
        <dbReference type="Proteomes" id="UP000829196"/>
    </source>
</evidence>
<proteinExistence type="predicted"/>
<evidence type="ECO:0000313" key="1">
    <source>
        <dbReference type="EMBL" id="KAI0527605.1"/>
    </source>
</evidence>
<dbReference type="EMBL" id="JAGYWB010000003">
    <property type="protein sequence ID" value="KAI0527605.1"/>
    <property type="molecule type" value="Genomic_DNA"/>
</dbReference>
<organism evidence="1 2">
    <name type="scientific">Dendrobium nobile</name>
    <name type="common">Orchid</name>
    <dbReference type="NCBI Taxonomy" id="94219"/>
    <lineage>
        <taxon>Eukaryota</taxon>
        <taxon>Viridiplantae</taxon>
        <taxon>Streptophyta</taxon>
        <taxon>Embryophyta</taxon>
        <taxon>Tracheophyta</taxon>
        <taxon>Spermatophyta</taxon>
        <taxon>Magnoliopsida</taxon>
        <taxon>Liliopsida</taxon>
        <taxon>Asparagales</taxon>
        <taxon>Orchidaceae</taxon>
        <taxon>Epidendroideae</taxon>
        <taxon>Malaxideae</taxon>
        <taxon>Dendrobiinae</taxon>
        <taxon>Dendrobium</taxon>
    </lineage>
</organism>
<dbReference type="Proteomes" id="UP000829196">
    <property type="component" value="Unassembled WGS sequence"/>
</dbReference>
<sequence length="61" mass="6980">MRADGFLRGKLYKLNKASVVMQSGDKEGPEGRWLSLGVRMFELNKSSVAMRSEIRRADCFR</sequence>
<name>A0A8T3C6Z8_DENNO</name>
<comment type="caution">
    <text evidence="1">The sequence shown here is derived from an EMBL/GenBank/DDBJ whole genome shotgun (WGS) entry which is preliminary data.</text>
</comment>
<gene>
    <name evidence="1" type="ORF">KFK09_003210</name>
</gene>
<reference evidence="1" key="1">
    <citation type="journal article" date="2022" name="Front. Genet.">
        <title>Chromosome-Scale Assembly of the Dendrobium nobile Genome Provides Insights Into the Molecular Mechanism of the Biosynthesis of the Medicinal Active Ingredient of Dendrobium.</title>
        <authorList>
            <person name="Xu Q."/>
            <person name="Niu S.-C."/>
            <person name="Li K.-L."/>
            <person name="Zheng P.-J."/>
            <person name="Zhang X.-J."/>
            <person name="Jia Y."/>
            <person name="Liu Y."/>
            <person name="Niu Y.-X."/>
            <person name="Yu L.-H."/>
            <person name="Chen D.-F."/>
            <person name="Zhang G.-Q."/>
        </authorList>
    </citation>
    <scope>NUCLEOTIDE SEQUENCE</scope>
    <source>
        <tissue evidence="1">Leaf</tissue>
    </source>
</reference>
<dbReference type="AlphaFoldDB" id="A0A8T3C6Z8"/>
<protein>
    <submittedName>
        <fullName evidence="1">Uncharacterized protein</fullName>
    </submittedName>
</protein>
<keyword evidence="2" id="KW-1185">Reference proteome</keyword>
<accession>A0A8T3C6Z8</accession>